<dbReference type="Proteomes" id="UP001206067">
    <property type="component" value="Unassembled WGS sequence"/>
</dbReference>
<comment type="caution">
    <text evidence="5">The sequence shown here is derived from an EMBL/GenBank/DDBJ whole genome shotgun (WGS) entry which is preliminary data.</text>
</comment>
<proteinExistence type="predicted"/>
<reference evidence="5 6" key="1">
    <citation type="submission" date="2022-08" db="EMBL/GenBank/DDBJ databases">
        <title>Polyphasic taxonomy analysis of Qipengyuania sp.RS5-5.</title>
        <authorList>
            <person name="Xamxidin M."/>
            <person name="Wu M."/>
        </authorList>
    </citation>
    <scope>NUCLEOTIDE SEQUENCE [LARGE SCALE GENOMIC DNA]</scope>
    <source>
        <strain evidence="5 6">RS5-5</strain>
    </source>
</reference>
<gene>
    <name evidence="5" type="ORF">NSO95_03020</name>
</gene>
<feature type="compositionally biased region" description="Basic and acidic residues" evidence="3">
    <location>
        <begin position="209"/>
        <end position="219"/>
    </location>
</feature>
<evidence type="ECO:0000259" key="4">
    <source>
        <dbReference type="SMART" id="SM00388"/>
    </source>
</evidence>
<feature type="domain" description="Signal transduction histidine kinase dimerisation/phosphoacceptor" evidence="4">
    <location>
        <begin position="335"/>
        <end position="403"/>
    </location>
</feature>
<dbReference type="InterPro" id="IPR036097">
    <property type="entry name" value="HisK_dim/P_sf"/>
</dbReference>
<keyword evidence="6" id="KW-1185">Reference proteome</keyword>
<sequence length="565" mass="60309">MQFDDRLATVLRHRAAGETAARTQFRQLLDLLGSRRVSDDKSLLAAAWLRLAALGEMIPATERAGMLREPGLRFRNPELAYHLAEDEPEVAAAALAHARLAEDDWNALVPRLPIRARGFLRLRRDLPPSTQELLERLGIHDRGLPMPDGSGAEPQGAPNAELPIPANDSIATAELEPEDEAQAVEPLAAEDEGSIGALVRRIESFRKARAESHADRSDAPRLPLGEKPAHAPPPVTGFGFTADTEGRIVWADRAVAPMVIGARLSTDTMRRAVLLRQPIRMAAIDIAGAPGIEGSWIVDAMPRFARPSGQFSGYAGKFRRPPHRTGNPPDTEIAPEADRLRQLLHELRTPANAIQGFAEVIQQQVFGPAPHEYRALAASIAGDGARILAGFDEIDRLARLETGALELDEGASDVNTVVGAMVGQLQAVLAARTAGFDFLSETVGSVPMAPTDCEGLTWRVLATIAGAVGAGEQLRVELSRHGNYAKFACELPASLAGEDDLFETSGKAPGGTLRAGMFGAGFSLRLARAEAQAVGGNLSRVEDWLIVTLPLLTGSAGEPSQNSAA</sequence>
<evidence type="ECO:0000256" key="1">
    <source>
        <dbReference type="ARBA" id="ARBA00000085"/>
    </source>
</evidence>
<dbReference type="RefSeq" id="WP_257594677.1">
    <property type="nucleotide sequence ID" value="NZ_JANKHH010000002.1"/>
</dbReference>
<evidence type="ECO:0000256" key="3">
    <source>
        <dbReference type="SAM" id="MobiDB-lite"/>
    </source>
</evidence>
<keyword evidence="5" id="KW-0808">Transferase</keyword>
<organism evidence="5 6">
    <name type="scientific">Parerythrobacter lacustris</name>
    <dbReference type="NCBI Taxonomy" id="2969984"/>
    <lineage>
        <taxon>Bacteria</taxon>
        <taxon>Pseudomonadati</taxon>
        <taxon>Pseudomonadota</taxon>
        <taxon>Alphaproteobacteria</taxon>
        <taxon>Sphingomonadales</taxon>
        <taxon>Erythrobacteraceae</taxon>
        <taxon>Parerythrobacter</taxon>
    </lineage>
</organism>
<dbReference type="InterPro" id="IPR003661">
    <property type="entry name" value="HisK_dim/P_dom"/>
</dbReference>
<dbReference type="EMBL" id="JANKHH010000002">
    <property type="protein sequence ID" value="MCR2832906.1"/>
    <property type="molecule type" value="Genomic_DNA"/>
</dbReference>
<dbReference type="Gene3D" id="1.10.287.130">
    <property type="match status" value="1"/>
</dbReference>
<dbReference type="SUPFAM" id="SSF47384">
    <property type="entry name" value="Homodimeric domain of signal transducing histidine kinase"/>
    <property type="match status" value="1"/>
</dbReference>
<feature type="region of interest" description="Disordered" evidence="3">
    <location>
        <begin position="312"/>
        <end position="333"/>
    </location>
</feature>
<feature type="region of interest" description="Disordered" evidence="3">
    <location>
        <begin position="209"/>
        <end position="239"/>
    </location>
</feature>
<dbReference type="GO" id="GO:0016301">
    <property type="term" value="F:kinase activity"/>
    <property type="evidence" value="ECO:0007669"/>
    <property type="project" value="UniProtKB-KW"/>
</dbReference>
<dbReference type="CDD" id="cd00082">
    <property type="entry name" value="HisKA"/>
    <property type="match status" value="1"/>
</dbReference>
<name>A0ABT1XPQ4_9SPHN</name>
<comment type="catalytic activity">
    <reaction evidence="1">
        <text>ATP + protein L-histidine = ADP + protein N-phospho-L-histidine.</text>
        <dbReference type="EC" id="2.7.13.3"/>
    </reaction>
</comment>
<keyword evidence="5" id="KW-0418">Kinase</keyword>
<feature type="region of interest" description="Disordered" evidence="3">
    <location>
        <begin position="141"/>
        <end position="164"/>
    </location>
</feature>
<dbReference type="SMART" id="SM00388">
    <property type="entry name" value="HisKA"/>
    <property type="match status" value="1"/>
</dbReference>
<dbReference type="EC" id="2.7.13.3" evidence="2"/>
<evidence type="ECO:0000256" key="2">
    <source>
        <dbReference type="ARBA" id="ARBA00012438"/>
    </source>
</evidence>
<protein>
    <recommendedName>
        <fullName evidence="2">histidine kinase</fullName>
        <ecNumber evidence="2">2.7.13.3</ecNumber>
    </recommendedName>
</protein>
<dbReference type="Pfam" id="PF00512">
    <property type="entry name" value="HisKA"/>
    <property type="match status" value="1"/>
</dbReference>
<accession>A0ABT1XPQ4</accession>
<evidence type="ECO:0000313" key="5">
    <source>
        <dbReference type="EMBL" id="MCR2832906.1"/>
    </source>
</evidence>
<evidence type="ECO:0000313" key="6">
    <source>
        <dbReference type="Proteomes" id="UP001206067"/>
    </source>
</evidence>